<evidence type="ECO:0000313" key="6">
    <source>
        <dbReference type="EMBL" id="KAB8204491.1"/>
    </source>
</evidence>
<dbReference type="InterPro" id="IPR001138">
    <property type="entry name" value="Zn2Cys6_DnaBD"/>
</dbReference>
<accession>A0A5N6DH90</accession>
<dbReference type="InterPro" id="IPR036864">
    <property type="entry name" value="Zn2-C6_fun-type_DNA-bd_sf"/>
</dbReference>
<dbReference type="SMART" id="SM00066">
    <property type="entry name" value="GAL4"/>
    <property type="match status" value="1"/>
</dbReference>
<reference evidence="6 7" key="1">
    <citation type="submission" date="2019-04" db="EMBL/GenBank/DDBJ databases">
        <title>Fungal friends and foes A comparative genomics study of 23 Aspergillus species from section Flavi.</title>
        <authorList>
            <consortium name="DOE Joint Genome Institute"/>
            <person name="Kjaerbolling I."/>
            <person name="Vesth T.C."/>
            <person name="Frisvad J.C."/>
            <person name="Nybo J.L."/>
            <person name="Theobald S."/>
            <person name="Kildgaard S."/>
            <person name="Petersen T.I."/>
            <person name="Kuo A."/>
            <person name="Sato A."/>
            <person name="Lyhne E.K."/>
            <person name="Kogle M.E."/>
            <person name="Wiebenga A."/>
            <person name="Kun R.S."/>
            <person name="Lubbers R.J."/>
            <person name="Makela M.R."/>
            <person name="Barry K."/>
            <person name="Chovatia M."/>
            <person name="Clum A."/>
            <person name="Daum C."/>
            <person name="Haridas S."/>
            <person name="He G."/>
            <person name="LaButti K."/>
            <person name="Lipzen A."/>
            <person name="Mondo S."/>
            <person name="Pangilinan J."/>
            <person name="Riley R."/>
            <person name="Salamov A."/>
            <person name="Simmons B.A."/>
            <person name="Magnuson J.K."/>
            <person name="Henrissat B."/>
            <person name="Mortensen U.H."/>
            <person name="Larsen T.O."/>
            <person name="De vries R.P."/>
            <person name="Grigoriev I.V."/>
            <person name="Machida M."/>
            <person name="Baker S.E."/>
            <person name="Andersen M.R."/>
        </authorList>
    </citation>
    <scope>NUCLEOTIDE SEQUENCE [LARGE SCALE GENOMIC DNA]</scope>
    <source>
        <strain evidence="6 7">CBS 117618</strain>
    </source>
</reference>
<proteinExistence type="predicted"/>
<evidence type="ECO:0000256" key="4">
    <source>
        <dbReference type="ARBA" id="ARBA00023242"/>
    </source>
</evidence>
<dbReference type="PANTHER" id="PTHR31069:SF25">
    <property type="entry name" value="TRANSCRIPTION FACTOR, PUTATIVE (EUROFUNG)-RELATED"/>
    <property type="match status" value="1"/>
</dbReference>
<dbReference type="GO" id="GO:0003677">
    <property type="term" value="F:DNA binding"/>
    <property type="evidence" value="ECO:0007669"/>
    <property type="project" value="UniProtKB-KW"/>
</dbReference>
<organism evidence="6 7">
    <name type="scientific">Aspergillus parasiticus</name>
    <dbReference type="NCBI Taxonomy" id="5067"/>
    <lineage>
        <taxon>Eukaryota</taxon>
        <taxon>Fungi</taxon>
        <taxon>Dikarya</taxon>
        <taxon>Ascomycota</taxon>
        <taxon>Pezizomycotina</taxon>
        <taxon>Eurotiomycetes</taxon>
        <taxon>Eurotiomycetidae</taxon>
        <taxon>Eurotiales</taxon>
        <taxon>Aspergillaceae</taxon>
        <taxon>Aspergillus</taxon>
        <taxon>Aspergillus subgen. Circumdati</taxon>
    </lineage>
</organism>
<dbReference type="GO" id="GO:0009893">
    <property type="term" value="P:positive regulation of metabolic process"/>
    <property type="evidence" value="ECO:0007669"/>
    <property type="project" value="UniProtKB-ARBA"/>
</dbReference>
<dbReference type="VEuPathDB" id="FungiDB:BDV34DRAFT_197233"/>
<evidence type="ECO:0000259" key="5">
    <source>
        <dbReference type="PROSITE" id="PS50048"/>
    </source>
</evidence>
<dbReference type="GO" id="GO:0008270">
    <property type="term" value="F:zinc ion binding"/>
    <property type="evidence" value="ECO:0007669"/>
    <property type="project" value="InterPro"/>
</dbReference>
<feature type="domain" description="Zn(2)-C6 fungal-type" evidence="5">
    <location>
        <begin position="21"/>
        <end position="49"/>
    </location>
</feature>
<dbReference type="PROSITE" id="PS50048">
    <property type="entry name" value="ZN2_CY6_FUNGAL_2"/>
    <property type="match status" value="1"/>
</dbReference>
<dbReference type="PANTHER" id="PTHR31069">
    <property type="entry name" value="OLEATE-ACTIVATED TRANSCRIPTION FACTOR 1-RELATED"/>
    <property type="match status" value="1"/>
</dbReference>
<keyword evidence="2" id="KW-0238">DNA-binding</keyword>
<keyword evidence="3" id="KW-0804">Transcription</keyword>
<keyword evidence="4" id="KW-0539">Nucleus</keyword>
<evidence type="ECO:0000256" key="1">
    <source>
        <dbReference type="ARBA" id="ARBA00023015"/>
    </source>
</evidence>
<keyword evidence="7" id="KW-1185">Reference proteome</keyword>
<dbReference type="AlphaFoldDB" id="A0A5N6DH90"/>
<dbReference type="EMBL" id="ML734979">
    <property type="protein sequence ID" value="KAB8204491.1"/>
    <property type="molecule type" value="Genomic_DNA"/>
</dbReference>
<sequence>MTNFKSQKKKPLSRRTQSLGACRTCRRRHVKCDQTRPTCKTCKLADVPCNGFGSEIQWIGCTSTDPDGLPEASFGPNVRRHLYTENQREKMSSALVSGLASHSIDQNLAEIDTQSKDLEEHPDGEISLGPFGVLNLVTGSAPLASNEDVESQLPIDSVLGEGPPITDTEPFVELSVGEDVLGSLDNYLQWEDIFNLDPAPERWMLTPPTSGYEANPGTFMSPTKPNVPLYGAQHTSPRHELPTLRCTMGSPDILSEARLLLGHFHEHVVAQIVWVPMTQKSTWTILNIPSAMITLDQLTYMKQFAIKHANLANLYAILACASHHLGMNPQYASGKQSEYWEHLTIVAYGEAQAHMNKSLELEIKGPQKAKYKEQLMAILGLATYSILSQNHKDTRCHLINMEYLIRLRGLVKPKLSRRARLLHYQYTWIRILTESTLVIHNQIPHSAPCKALWSCRLDLEEMNRLSQRRATIPPYDDNRGLDDFLRVVPTDGDSDLNIDDPKDFQTNLGDIHLVDSRNVPEELHTAVNGISETWLGLLSQTTRLANVMDQLHSGTCTMSAEKQQALQRRSLYLENMICSFTSRKPAPRSLGEPKVHMWQALNSALAIYFYRRVRQLNPCILQGYVAQIVEELHKWDVALAQHELVGPGTAWPAFMAGCEATGHAEREAIVQWLEKARERSGFVSYTTARQIMEEVWKRREQGPGCARPALPGGPMSFSWMDYSRQNLQWLLLF</sequence>
<dbReference type="Gene3D" id="4.10.240.10">
    <property type="entry name" value="Zn(2)-C6 fungal-type DNA-binding domain"/>
    <property type="match status" value="1"/>
</dbReference>
<gene>
    <name evidence="6" type="ORF">BDV34DRAFT_197233</name>
</gene>
<dbReference type="Pfam" id="PF11951">
    <property type="entry name" value="Fungal_trans_2"/>
    <property type="match status" value="1"/>
</dbReference>
<dbReference type="CDD" id="cd00067">
    <property type="entry name" value="GAL4"/>
    <property type="match status" value="1"/>
</dbReference>
<dbReference type="PROSITE" id="PS00463">
    <property type="entry name" value="ZN2_CY6_FUNGAL_1"/>
    <property type="match status" value="1"/>
</dbReference>
<dbReference type="Proteomes" id="UP000326532">
    <property type="component" value="Unassembled WGS sequence"/>
</dbReference>
<dbReference type="GO" id="GO:0000981">
    <property type="term" value="F:DNA-binding transcription factor activity, RNA polymerase II-specific"/>
    <property type="evidence" value="ECO:0007669"/>
    <property type="project" value="InterPro"/>
</dbReference>
<dbReference type="InterPro" id="IPR050675">
    <property type="entry name" value="OAF3"/>
</dbReference>
<name>A0A5N6DH90_ASPPA</name>
<protein>
    <submittedName>
        <fullName evidence="6">Fungal-specific transcription factor domain-containing protein</fullName>
    </submittedName>
</protein>
<dbReference type="Pfam" id="PF00172">
    <property type="entry name" value="Zn_clus"/>
    <property type="match status" value="1"/>
</dbReference>
<evidence type="ECO:0000256" key="2">
    <source>
        <dbReference type="ARBA" id="ARBA00023125"/>
    </source>
</evidence>
<dbReference type="SUPFAM" id="SSF57701">
    <property type="entry name" value="Zn2/Cys6 DNA-binding domain"/>
    <property type="match status" value="1"/>
</dbReference>
<keyword evidence="1" id="KW-0805">Transcription regulation</keyword>
<evidence type="ECO:0000256" key="3">
    <source>
        <dbReference type="ARBA" id="ARBA00023163"/>
    </source>
</evidence>
<dbReference type="InterPro" id="IPR021858">
    <property type="entry name" value="Fun_TF"/>
</dbReference>
<evidence type="ECO:0000313" key="7">
    <source>
        <dbReference type="Proteomes" id="UP000326532"/>
    </source>
</evidence>